<dbReference type="Gene3D" id="2.60.34.10">
    <property type="entry name" value="Substrate Binding Domain Of DNAk, Chain A, domain 1"/>
    <property type="match status" value="1"/>
</dbReference>
<sequence length="203" mass="22471">MGEPTNEMGNEVEGGFIFSTALGYCNSKGRALYHDRNSYRVLYDQDGNPRLSRFGLMKNSKDGKEYIANLAFLSFPLALEYLFSYAQNEAMDNQQSTVEFPKDNPIPSVKALAFYKSSTFMVDVQYTDLLEKEVEVPVVKDSANELSRMETDEVAVDPTPQSSTKTNINMEDAKGSTDIPGAENGVLESGEKPSQLETDAMVS</sequence>
<evidence type="ECO:0000256" key="1">
    <source>
        <dbReference type="SAM" id="MobiDB-lite"/>
    </source>
</evidence>
<dbReference type="GO" id="GO:0012505">
    <property type="term" value="C:endomembrane system"/>
    <property type="evidence" value="ECO:0007669"/>
    <property type="project" value="UniProtKB-SubCell"/>
</dbReference>
<reference evidence="2" key="1">
    <citation type="submission" date="2023-05" db="EMBL/GenBank/DDBJ databases">
        <authorList>
            <person name="Huff M."/>
        </authorList>
    </citation>
    <scope>NUCLEOTIDE SEQUENCE</scope>
</reference>
<gene>
    <name evidence="2" type="ORF">FPE_LOCUS30140</name>
</gene>
<dbReference type="InterPro" id="IPR045845">
    <property type="entry name" value="BSK"/>
</dbReference>
<dbReference type="GO" id="GO:0009742">
    <property type="term" value="P:brassinosteroid mediated signaling pathway"/>
    <property type="evidence" value="ECO:0007669"/>
    <property type="project" value="InterPro"/>
</dbReference>
<dbReference type="PANTHER" id="PTHR45863:SF7">
    <property type="entry name" value="SERINE_THREONINE-PROTEIN KINASE BSK5"/>
    <property type="match status" value="1"/>
</dbReference>
<organism evidence="2 3">
    <name type="scientific">Fraxinus pennsylvanica</name>
    <dbReference type="NCBI Taxonomy" id="56036"/>
    <lineage>
        <taxon>Eukaryota</taxon>
        <taxon>Viridiplantae</taxon>
        <taxon>Streptophyta</taxon>
        <taxon>Embryophyta</taxon>
        <taxon>Tracheophyta</taxon>
        <taxon>Spermatophyta</taxon>
        <taxon>Magnoliopsida</taxon>
        <taxon>eudicotyledons</taxon>
        <taxon>Gunneridae</taxon>
        <taxon>Pentapetalae</taxon>
        <taxon>asterids</taxon>
        <taxon>lamiids</taxon>
        <taxon>Lamiales</taxon>
        <taxon>Oleaceae</taxon>
        <taxon>Oleeae</taxon>
        <taxon>Fraxinus</taxon>
    </lineage>
</organism>
<keyword evidence="3" id="KW-1185">Reference proteome</keyword>
<dbReference type="PANTHER" id="PTHR45863">
    <property type="entry name" value="SERINE/THREONINE-PROTEIN KINASE BSK5"/>
    <property type="match status" value="1"/>
</dbReference>
<evidence type="ECO:0000313" key="3">
    <source>
        <dbReference type="Proteomes" id="UP000834106"/>
    </source>
</evidence>
<accession>A0AAD2ECG4</accession>
<dbReference type="GO" id="GO:0004672">
    <property type="term" value="F:protein kinase activity"/>
    <property type="evidence" value="ECO:0007669"/>
    <property type="project" value="InterPro"/>
</dbReference>
<feature type="compositionally biased region" description="Polar residues" evidence="1">
    <location>
        <begin position="159"/>
        <end position="169"/>
    </location>
</feature>
<protein>
    <submittedName>
        <fullName evidence="2">Uncharacterized protein</fullName>
    </submittedName>
</protein>
<proteinExistence type="predicted"/>
<feature type="region of interest" description="Disordered" evidence="1">
    <location>
        <begin position="150"/>
        <end position="203"/>
    </location>
</feature>
<evidence type="ECO:0000313" key="2">
    <source>
        <dbReference type="EMBL" id="CAI9782710.1"/>
    </source>
</evidence>
<dbReference type="Proteomes" id="UP000834106">
    <property type="component" value="Chromosome 19"/>
</dbReference>
<dbReference type="AlphaFoldDB" id="A0AAD2ECG4"/>
<name>A0AAD2ECG4_9LAMI</name>
<dbReference type="InterPro" id="IPR029047">
    <property type="entry name" value="HSP70_peptide-bd_sf"/>
</dbReference>
<dbReference type="EMBL" id="OU503054">
    <property type="protein sequence ID" value="CAI9782710.1"/>
    <property type="molecule type" value="Genomic_DNA"/>
</dbReference>
<dbReference type="GO" id="GO:0005524">
    <property type="term" value="F:ATP binding"/>
    <property type="evidence" value="ECO:0007669"/>
    <property type="project" value="UniProtKB-KW"/>
</dbReference>